<keyword evidence="2" id="KW-1185">Reference proteome</keyword>
<dbReference type="Pfam" id="PF00106">
    <property type="entry name" value="adh_short"/>
    <property type="match status" value="1"/>
</dbReference>
<dbReference type="GO" id="GO:0016616">
    <property type="term" value="F:oxidoreductase activity, acting on the CH-OH group of donors, NAD or NADP as acceptor"/>
    <property type="evidence" value="ECO:0007669"/>
    <property type="project" value="TreeGrafter"/>
</dbReference>
<dbReference type="PANTHER" id="PTHR45458">
    <property type="entry name" value="SHORT-CHAIN DEHYDROGENASE/REDUCTASE SDR"/>
    <property type="match status" value="1"/>
</dbReference>
<dbReference type="InterPro" id="IPR036291">
    <property type="entry name" value="NAD(P)-bd_dom_sf"/>
</dbReference>
<dbReference type="OrthoDB" id="20590at2"/>
<dbReference type="AlphaFoldDB" id="A0A1A8T353"/>
<dbReference type="Proteomes" id="UP000092544">
    <property type="component" value="Unassembled WGS sequence"/>
</dbReference>
<dbReference type="EMBL" id="FLOB01000001">
    <property type="protein sequence ID" value="SBS25165.1"/>
    <property type="molecule type" value="Genomic_DNA"/>
</dbReference>
<dbReference type="PANTHER" id="PTHR45458:SF1">
    <property type="entry name" value="SHORT CHAIN DEHYDROGENASE"/>
    <property type="match status" value="1"/>
</dbReference>
<organism evidence="1 2">
    <name type="scientific">Marinomonas spartinae</name>
    <dbReference type="NCBI Taxonomy" id="1792290"/>
    <lineage>
        <taxon>Bacteria</taxon>
        <taxon>Pseudomonadati</taxon>
        <taxon>Pseudomonadota</taxon>
        <taxon>Gammaproteobacteria</taxon>
        <taxon>Oceanospirillales</taxon>
        <taxon>Oceanospirillaceae</taxon>
        <taxon>Marinomonas</taxon>
    </lineage>
</organism>
<dbReference type="SUPFAM" id="SSF51735">
    <property type="entry name" value="NAD(P)-binding Rossmann-fold domains"/>
    <property type="match status" value="1"/>
</dbReference>
<gene>
    <name evidence="1" type="primary">csgA_1</name>
    <name evidence="1" type="ORF">MSP8886_00190</name>
</gene>
<accession>A0A1A8T353</accession>
<proteinExistence type="predicted"/>
<sequence length="234" mass="25908">MKAQAKTLLMIGASRGLGYAMAEEFVSKNWNVIGTVRDNNKPSLLHDLANRYPDQVRIETLDITSQEQIRTLHERLAGQRLDMLYCNAGTTTQDQMIAIGKVSTEEFNQVMLTNVLGPMRVLEAFDDLVLTNGLIGVMSSGQGSISNNQKGMREVYRASKAALNMLVKSFAVREQNTARSIVLMAPGWIRTGLGGDQAPFTLEETVPDIVNVLLAQIHKPGLKYLDRFGNNVPW</sequence>
<dbReference type="InterPro" id="IPR052184">
    <property type="entry name" value="SDR_enzymes"/>
</dbReference>
<dbReference type="InterPro" id="IPR002347">
    <property type="entry name" value="SDR_fam"/>
</dbReference>
<dbReference type="STRING" id="1792290.MSP8886_00190"/>
<reference evidence="1 2" key="1">
    <citation type="submission" date="2016-06" db="EMBL/GenBank/DDBJ databases">
        <authorList>
            <person name="Kjaerup R.B."/>
            <person name="Dalgaard T.S."/>
            <person name="Juul-Madsen H.R."/>
        </authorList>
    </citation>
    <scope>NUCLEOTIDE SEQUENCE [LARGE SCALE GENOMIC DNA]</scope>
    <source>
        <strain evidence="1 2">CECT 8886</strain>
    </source>
</reference>
<dbReference type="PRINTS" id="PR00081">
    <property type="entry name" value="GDHRDH"/>
</dbReference>
<name>A0A1A8T353_9GAMM</name>
<evidence type="ECO:0000313" key="1">
    <source>
        <dbReference type="EMBL" id="SBS25165.1"/>
    </source>
</evidence>
<dbReference type="Gene3D" id="3.40.50.720">
    <property type="entry name" value="NAD(P)-binding Rossmann-like Domain"/>
    <property type="match status" value="1"/>
</dbReference>
<evidence type="ECO:0000313" key="2">
    <source>
        <dbReference type="Proteomes" id="UP000092544"/>
    </source>
</evidence>
<protein>
    <submittedName>
        <fullName evidence="1">C-factor</fullName>
    </submittedName>
</protein>